<evidence type="ECO:0000313" key="3">
    <source>
        <dbReference type="Proteomes" id="UP000295252"/>
    </source>
</evidence>
<keyword evidence="1" id="KW-0472">Membrane</keyword>
<dbReference type="Proteomes" id="UP000295252">
    <property type="component" value="Chromosome VIII"/>
</dbReference>
<organism evidence="2 3">
    <name type="scientific">Coffea canephora</name>
    <name type="common">Robusta coffee</name>
    <dbReference type="NCBI Taxonomy" id="49390"/>
    <lineage>
        <taxon>Eukaryota</taxon>
        <taxon>Viridiplantae</taxon>
        <taxon>Streptophyta</taxon>
        <taxon>Embryophyta</taxon>
        <taxon>Tracheophyta</taxon>
        <taxon>Spermatophyta</taxon>
        <taxon>Magnoliopsida</taxon>
        <taxon>eudicotyledons</taxon>
        <taxon>Gunneridae</taxon>
        <taxon>Pentapetalae</taxon>
        <taxon>asterids</taxon>
        <taxon>lamiids</taxon>
        <taxon>Gentianales</taxon>
        <taxon>Rubiaceae</taxon>
        <taxon>Ixoroideae</taxon>
        <taxon>Gardenieae complex</taxon>
        <taxon>Bertiereae - Coffeeae clade</taxon>
        <taxon>Coffeeae</taxon>
        <taxon>Coffea</taxon>
    </lineage>
</organism>
<dbReference type="Gramene" id="CDP10598">
    <property type="protein sequence ID" value="CDP10598"/>
    <property type="gene ID" value="GSCOC_T00031366001"/>
</dbReference>
<protein>
    <submittedName>
        <fullName evidence="2">Uncharacterized protein</fullName>
    </submittedName>
</protein>
<dbReference type="EMBL" id="HG739129">
    <property type="protein sequence ID" value="CDP10598.1"/>
    <property type="molecule type" value="Genomic_DNA"/>
</dbReference>
<feature type="transmembrane region" description="Helical" evidence="1">
    <location>
        <begin position="94"/>
        <end position="111"/>
    </location>
</feature>
<gene>
    <name evidence="2" type="ORF">GSCOC_T00031366001</name>
</gene>
<keyword evidence="1" id="KW-1133">Transmembrane helix</keyword>
<keyword evidence="1" id="KW-0812">Transmembrane</keyword>
<name>A0A068USJ1_COFCA</name>
<evidence type="ECO:0000313" key="2">
    <source>
        <dbReference type="EMBL" id="CDP10598.1"/>
    </source>
</evidence>
<dbReference type="AlphaFoldDB" id="A0A068USJ1"/>
<keyword evidence="3" id="KW-1185">Reference proteome</keyword>
<evidence type="ECO:0000256" key="1">
    <source>
        <dbReference type="SAM" id="Phobius"/>
    </source>
</evidence>
<dbReference type="InParanoid" id="A0A068USJ1"/>
<proteinExistence type="predicted"/>
<reference evidence="3" key="1">
    <citation type="journal article" date="2014" name="Science">
        <title>The coffee genome provides insight into the convergent evolution of caffeine biosynthesis.</title>
        <authorList>
            <person name="Denoeud F."/>
            <person name="Carretero-Paulet L."/>
            <person name="Dereeper A."/>
            <person name="Droc G."/>
            <person name="Guyot R."/>
            <person name="Pietrella M."/>
            <person name="Zheng C."/>
            <person name="Alberti A."/>
            <person name="Anthony F."/>
            <person name="Aprea G."/>
            <person name="Aury J.M."/>
            <person name="Bento P."/>
            <person name="Bernard M."/>
            <person name="Bocs S."/>
            <person name="Campa C."/>
            <person name="Cenci A."/>
            <person name="Combes M.C."/>
            <person name="Crouzillat D."/>
            <person name="Da Silva C."/>
            <person name="Daddiego L."/>
            <person name="De Bellis F."/>
            <person name="Dussert S."/>
            <person name="Garsmeur O."/>
            <person name="Gayraud T."/>
            <person name="Guignon V."/>
            <person name="Jahn K."/>
            <person name="Jamilloux V."/>
            <person name="Joet T."/>
            <person name="Labadie K."/>
            <person name="Lan T."/>
            <person name="Leclercq J."/>
            <person name="Lepelley M."/>
            <person name="Leroy T."/>
            <person name="Li L.T."/>
            <person name="Librado P."/>
            <person name="Lopez L."/>
            <person name="Munoz A."/>
            <person name="Noel B."/>
            <person name="Pallavicini A."/>
            <person name="Perrotta G."/>
            <person name="Poncet V."/>
            <person name="Pot D."/>
            <person name="Priyono X."/>
            <person name="Rigoreau M."/>
            <person name="Rouard M."/>
            <person name="Rozas J."/>
            <person name="Tranchant-Dubreuil C."/>
            <person name="VanBuren R."/>
            <person name="Zhang Q."/>
            <person name="Andrade A.C."/>
            <person name="Argout X."/>
            <person name="Bertrand B."/>
            <person name="de Kochko A."/>
            <person name="Graziosi G."/>
            <person name="Henry R.J."/>
            <person name="Jayarama X."/>
            <person name="Ming R."/>
            <person name="Nagai C."/>
            <person name="Rounsley S."/>
            <person name="Sankoff D."/>
            <person name="Giuliano G."/>
            <person name="Albert V.A."/>
            <person name="Wincker P."/>
            <person name="Lashermes P."/>
        </authorList>
    </citation>
    <scope>NUCLEOTIDE SEQUENCE [LARGE SCALE GENOMIC DNA]</scope>
    <source>
        <strain evidence="3">cv. DH200-94</strain>
    </source>
</reference>
<accession>A0A068USJ1</accession>
<sequence length="117" mass="13427">MELVIHASELRPVDQVERTNLIVAWDEWNGSTAFSWRLSIVPPINVIQLQSRWSRDCFDFCDFATATACLSSLTSTRSTATLLVLHLQNYARGWYVHYIIFYLFISLLGLGEKSLID</sequence>